<feature type="transmembrane region" description="Helical" evidence="2">
    <location>
        <begin position="597"/>
        <end position="615"/>
    </location>
</feature>
<dbReference type="InterPro" id="IPR022441">
    <property type="entry name" value="Para_beta_helix_rpt-2"/>
</dbReference>
<evidence type="ECO:0000313" key="4">
    <source>
        <dbReference type="EMBL" id="UJG40760.1"/>
    </source>
</evidence>
<evidence type="ECO:0000256" key="2">
    <source>
        <dbReference type="SAM" id="Phobius"/>
    </source>
</evidence>
<proteinExistence type="predicted"/>
<keyword evidence="2" id="KW-1133">Transmembrane helix</keyword>
<dbReference type="InterPro" id="IPR011050">
    <property type="entry name" value="Pectin_lyase_fold/virulence"/>
</dbReference>
<feature type="domain" description="Right handed beta helix" evidence="3">
    <location>
        <begin position="89"/>
        <end position="202"/>
    </location>
</feature>
<dbReference type="InterPro" id="IPR039448">
    <property type="entry name" value="Beta_helix"/>
</dbReference>
<dbReference type="SMART" id="SM00710">
    <property type="entry name" value="PbH1"/>
    <property type="match status" value="9"/>
</dbReference>
<dbReference type="Gene3D" id="2.160.20.10">
    <property type="entry name" value="Single-stranded right-handed beta-helix, Pectin lyase-like"/>
    <property type="match status" value="2"/>
</dbReference>
<dbReference type="SUPFAM" id="SSF51126">
    <property type="entry name" value="Pectin lyase-like"/>
    <property type="match status" value="2"/>
</dbReference>
<dbReference type="NCBIfam" id="TIGR03804">
    <property type="entry name" value="para_beta_helix"/>
    <property type="match status" value="2"/>
</dbReference>
<evidence type="ECO:0000256" key="1">
    <source>
        <dbReference type="SAM" id="MobiDB-lite"/>
    </source>
</evidence>
<reference evidence="4" key="1">
    <citation type="journal article" date="2022" name="Nat. Microbiol.">
        <title>Unique mobile elements and scalable gene flow at the prokaryote-eukaryote boundary revealed by circularized Asgard archaea genomes.</title>
        <authorList>
            <person name="Wu F."/>
            <person name="Speth D.R."/>
            <person name="Philosof A."/>
            <person name="Cremiere A."/>
            <person name="Narayanan A."/>
            <person name="Barco R.A."/>
            <person name="Connon S.A."/>
            <person name="Amend J.P."/>
            <person name="Antoshechkin I.A."/>
            <person name="Orphan V.J."/>
        </authorList>
    </citation>
    <scope>NUCLEOTIDE SEQUENCE</scope>
    <source>
        <strain evidence="4">PM71</strain>
    </source>
</reference>
<gene>
    <name evidence="4" type="ORF">K9W45_13105</name>
</gene>
<dbReference type="Pfam" id="PF13229">
    <property type="entry name" value="Beta_helix"/>
    <property type="match status" value="2"/>
</dbReference>
<dbReference type="Proteomes" id="UP001201020">
    <property type="component" value="Chromosome"/>
</dbReference>
<keyword evidence="2" id="KW-0472">Membrane</keyword>
<feature type="compositionally biased region" description="Polar residues" evidence="1">
    <location>
        <begin position="433"/>
        <end position="442"/>
    </location>
</feature>
<evidence type="ECO:0000259" key="3">
    <source>
        <dbReference type="Pfam" id="PF13229"/>
    </source>
</evidence>
<organism evidence="4">
    <name type="scientific">Candidatus Heimdallarchaeum aukensis</name>
    <dbReference type="NCBI Taxonomy" id="2876573"/>
    <lineage>
        <taxon>Archaea</taxon>
        <taxon>Promethearchaeati</taxon>
        <taxon>Candidatus Heimdallarchaeota</taxon>
        <taxon>Candidatus Heimdallarchaeia (ex Rinke et al. 2021) (nom. nud.)</taxon>
        <taxon>Candidatus Heimdallarchaeales</taxon>
        <taxon>Candidatus Heimdallarchaeaceae</taxon>
        <taxon>Candidatus Heimdallarchaeum</taxon>
    </lineage>
</organism>
<name>A0A9Y1BL70_9ARCH</name>
<sequence length="621" mass="69001">MKSIKKDKNKKFFFSSILKLELVLLFSVSFLCCSIFFSSADYNQSNCSYSPIEQISFSSSTIYINGDVDFINKAENESWSGSGTSGDPFIISGLNISTPENEIGIFIVNTEVYFIIDSCTISGGKHSIKFSNLENAKIVNVVASETENAGILIEYCNKIVIEKCSIVQSSIGIYSVDCEDITINNNKINDVSESGIVCHPAYYNKFEQIEEKANIKEKIGNRGTRTLVSKVSNNYVTNAGYNGIEVHTREEFYALVEGNYVQNAETGMFYAIQGLIKIYNNIIIDPIKDCFVLVDSNGETSIFNNTMSGAPDPFSALSFHEAKNLLIYNNFLFNNGIDVGNEKGSGSAINLGSNCDNVTIFDNIIVDNKIGISLFDTGDVAISNNVIQNSDDRGLQIVDENEQGDITVYFNDFINNSKEFGFSQAADNGNSNSFSNNYWSDHSNQDENNDNIADEPYLIDGSANNFDYYPIITIINNRTQEHYLIPPRIVSPNGGEILSGTARIEWIEAKDSFGKDIIYDVYYSRDKGISWNLLSEGAVVPLLLWDTTTVEDGENYLIKVVAQTEDGLMAEDMSDKPFEIKNNEDTETGTTTITFDLPGWTFLVVIFSVVGVSLVSRRKKR</sequence>
<dbReference type="InterPro" id="IPR012334">
    <property type="entry name" value="Pectin_lyas_fold"/>
</dbReference>
<dbReference type="InterPro" id="IPR006626">
    <property type="entry name" value="PbH1"/>
</dbReference>
<dbReference type="AlphaFoldDB" id="A0A9Y1BL70"/>
<feature type="domain" description="Right handed beta helix" evidence="3">
    <location>
        <begin position="276"/>
        <end position="437"/>
    </location>
</feature>
<keyword evidence="2" id="KW-0812">Transmembrane</keyword>
<protein>
    <submittedName>
        <fullName evidence="4">Right-handed parallel beta-helix repeat-containing protein</fullName>
    </submittedName>
</protein>
<accession>A0A9Y1BL70</accession>
<feature type="region of interest" description="Disordered" evidence="1">
    <location>
        <begin position="433"/>
        <end position="454"/>
    </location>
</feature>
<dbReference type="EMBL" id="CP084166">
    <property type="protein sequence ID" value="UJG40760.1"/>
    <property type="molecule type" value="Genomic_DNA"/>
</dbReference>